<dbReference type="EMBL" id="OV696686">
    <property type="protein sequence ID" value="CAH1233760.1"/>
    <property type="molecule type" value="Genomic_DNA"/>
</dbReference>
<feature type="region of interest" description="Disordered" evidence="1">
    <location>
        <begin position="784"/>
        <end position="803"/>
    </location>
</feature>
<dbReference type="InterPro" id="IPR029071">
    <property type="entry name" value="Ubiquitin-like_domsf"/>
</dbReference>
<feature type="domain" description="Ubiquitin-like" evidence="2">
    <location>
        <begin position="1"/>
        <end position="82"/>
    </location>
</feature>
<dbReference type="PROSITE" id="PS50053">
    <property type="entry name" value="UBIQUITIN_2"/>
    <property type="match status" value="1"/>
</dbReference>
<evidence type="ECO:0000256" key="1">
    <source>
        <dbReference type="SAM" id="MobiDB-lite"/>
    </source>
</evidence>
<reference evidence="3" key="1">
    <citation type="submission" date="2022-01" db="EMBL/GenBank/DDBJ databases">
        <authorList>
            <person name="Braso-Vives M."/>
        </authorList>
    </citation>
    <scope>NUCLEOTIDE SEQUENCE</scope>
</reference>
<name>A0A8J9WEF7_BRALA</name>
<sequence length="803" mass="87691">MRIFVTFRRERLTVDVETGVTVGQMKREIRDKFSLVGDDGTHEKKFLVLTFAGSTLQDEWVFSDIGILPGSTIKCALREVDGPTLFVYTAFNGETVTFLDKINFVSGTVSDVRSLVTRRTGLPIGIYRLLAPGGKEMFDCNTLDFYKVIRGVCVCVGGGGSMCVCGEGYGPVLPIGIYRLLAPGGREMFDCNTQDFYKVELGATLRLETWDGWTEFLMVELGATLRMETWDGWTEFLMVELGATLRLETWDGWTEFLQAATRGQAGKVLLQVAENDMVQRYQYKVALYIAGHYGHADLATSVLKYGAKPDEPIGMHPFREWCDQDSHPLAIQPAIHHTAETGQVSVLRVMIQYNPSCLACKFQDKNALSVALLAGKREAAIYLISKYWSPVTINNISMSINMYAKVRRWAEGSRERVFLQKGSVATSLKRSPHKGALVGQGVNIDGFTSSQMTSKTKAEMRQQAFRAMPGANKLPPMPALTSRFSKTLLTMHKDKLHREQEAESVTPKRSFAQTDSSTELQLPNIPPGGAKKLKLRSLLGKKESPGGTDELPPGQGASAGPKKLPMKFGAAKTASESPCEDAATPKPTGGLMGKLAGLKKPADKPEESKTSPSLGGRLLGKLQDGTSTQGSPVDTAPPPAPAAGRFKLKSLFGKLKGGQNSEASQEGEAATGGATGNFIETGKDKLPLLLPKLGQVEGQTDDLGGKQRSKTEGALPLPALEKSFIRRRSKTEEMRRSTLALFELYRGQTAHEKAVGCMAIANTFKEKPWLHQVHLAVTLAKQSVQRSLEKGRKDKMEPVKSSS</sequence>
<dbReference type="SUPFAM" id="SSF54236">
    <property type="entry name" value="Ubiquitin-like"/>
    <property type="match status" value="1"/>
</dbReference>
<dbReference type="InterPro" id="IPR042788">
    <property type="entry name" value="ANKUB1"/>
</dbReference>
<dbReference type="Gene3D" id="1.25.40.20">
    <property type="entry name" value="Ankyrin repeat-containing domain"/>
    <property type="match status" value="1"/>
</dbReference>
<evidence type="ECO:0000313" key="4">
    <source>
        <dbReference type="Proteomes" id="UP000838412"/>
    </source>
</evidence>
<keyword evidence="4" id="KW-1185">Reference proteome</keyword>
<dbReference type="PANTHER" id="PTHR46885:SF1">
    <property type="entry name" value="PROTEIN ANKUB1"/>
    <property type="match status" value="1"/>
</dbReference>
<evidence type="ECO:0000313" key="3">
    <source>
        <dbReference type="EMBL" id="CAH1233760.1"/>
    </source>
</evidence>
<dbReference type="PANTHER" id="PTHR46885">
    <property type="entry name" value="PROTEIN ANKUB1"/>
    <property type="match status" value="1"/>
</dbReference>
<dbReference type="Gene3D" id="3.10.20.90">
    <property type="entry name" value="Phosphatidylinositol 3-kinase Catalytic Subunit, Chain A, domain 1"/>
    <property type="match status" value="1"/>
</dbReference>
<dbReference type="AlphaFoldDB" id="A0A8J9WEF7"/>
<feature type="compositionally biased region" description="Basic and acidic residues" evidence="1">
    <location>
        <begin position="600"/>
        <end position="609"/>
    </location>
</feature>
<protein>
    <submittedName>
        <fullName evidence="3">ANKUB1 protein</fullName>
    </submittedName>
</protein>
<evidence type="ECO:0000259" key="2">
    <source>
        <dbReference type="PROSITE" id="PS50053"/>
    </source>
</evidence>
<proteinExistence type="predicted"/>
<feature type="compositionally biased region" description="Low complexity" evidence="1">
    <location>
        <begin position="657"/>
        <end position="672"/>
    </location>
</feature>
<dbReference type="CDD" id="cd17050">
    <property type="entry name" value="Ubl1_ANKUB1"/>
    <property type="match status" value="1"/>
</dbReference>
<organism evidence="3 4">
    <name type="scientific">Branchiostoma lanceolatum</name>
    <name type="common">Common lancelet</name>
    <name type="synonym">Amphioxus lanceolatum</name>
    <dbReference type="NCBI Taxonomy" id="7740"/>
    <lineage>
        <taxon>Eukaryota</taxon>
        <taxon>Metazoa</taxon>
        <taxon>Chordata</taxon>
        <taxon>Cephalochordata</taxon>
        <taxon>Leptocardii</taxon>
        <taxon>Amphioxiformes</taxon>
        <taxon>Branchiostomatidae</taxon>
        <taxon>Branchiostoma</taxon>
    </lineage>
</organism>
<feature type="compositionally biased region" description="Basic and acidic residues" evidence="1">
    <location>
        <begin position="787"/>
        <end position="803"/>
    </location>
</feature>
<feature type="compositionally biased region" description="Polar residues" evidence="1">
    <location>
        <begin position="511"/>
        <end position="521"/>
    </location>
</feature>
<feature type="region of interest" description="Disordered" evidence="1">
    <location>
        <begin position="657"/>
        <end position="678"/>
    </location>
</feature>
<dbReference type="SUPFAM" id="SSF48403">
    <property type="entry name" value="Ankyrin repeat"/>
    <property type="match status" value="1"/>
</dbReference>
<dbReference type="InterPro" id="IPR036770">
    <property type="entry name" value="Ankyrin_rpt-contain_sf"/>
</dbReference>
<accession>A0A8J9WEF7</accession>
<dbReference type="Proteomes" id="UP000838412">
    <property type="component" value="Chromosome 1"/>
</dbReference>
<feature type="region of interest" description="Disordered" evidence="1">
    <location>
        <begin position="496"/>
        <end position="644"/>
    </location>
</feature>
<dbReference type="InterPro" id="IPR000626">
    <property type="entry name" value="Ubiquitin-like_dom"/>
</dbReference>
<gene>
    <name evidence="3" type="primary">ANKUB1</name>
    <name evidence="3" type="ORF">BLAG_LOCUS2411</name>
</gene>
<dbReference type="SMART" id="SM00213">
    <property type="entry name" value="UBQ"/>
    <property type="match status" value="1"/>
</dbReference>
<dbReference type="OrthoDB" id="8856820at2759"/>